<proteinExistence type="predicted"/>
<name>A0ABW3GAB5_9NOCA</name>
<feature type="transmembrane region" description="Helical" evidence="1">
    <location>
        <begin position="64"/>
        <end position="83"/>
    </location>
</feature>
<evidence type="ECO:0000256" key="1">
    <source>
        <dbReference type="SAM" id="Phobius"/>
    </source>
</evidence>
<dbReference type="RefSeq" id="WP_253646389.1">
    <property type="nucleotide sequence ID" value="NZ_BAAAMO010000002.1"/>
</dbReference>
<sequence length="118" mass="12412">METLRHVVVLVHIVGFAVTFGGWTTLAASGRRVFTRPLEYGLLVSLLSGAALAFPWPAGTEVNYVKVGVKLAILVVLGALLGMGRARERRTGDTVPTAAFIAVGLLSVLAAGLGVVWR</sequence>
<gene>
    <name evidence="2" type="ORF">ACFQ04_07995</name>
</gene>
<feature type="transmembrane region" description="Helical" evidence="1">
    <location>
        <begin position="95"/>
        <end position="117"/>
    </location>
</feature>
<protein>
    <submittedName>
        <fullName evidence="2">Fe-S protein</fullName>
    </submittedName>
</protein>
<organism evidence="2 3">
    <name type="scientific">Williamsia deligens</name>
    <dbReference type="NCBI Taxonomy" id="321325"/>
    <lineage>
        <taxon>Bacteria</taxon>
        <taxon>Bacillati</taxon>
        <taxon>Actinomycetota</taxon>
        <taxon>Actinomycetes</taxon>
        <taxon>Mycobacteriales</taxon>
        <taxon>Nocardiaceae</taxon>
        <taxon>Williamsia</taxon>
    </lineage>
</organism>
<comment type="caution">
    <text evidence="2">The sequence shown here is derived from an EMBL/GenBank/DDBJ whole genome shotgun (WGS) entry which is preliminary data.</text>
</comment>
<dbReference type="Proteomes" id="UP001597068">
    <property type="component" value="Unassembled WGS sequence"/>
</dbReference>
<evidence type="ECO:0000313" key="3">
    <source>
        <dbReference type="Proteomes" id="UP001597068"/>
    </source>
</evidence>
<reference evidence="3" key="1">
    <citation type="journal article" date="2019" name="Int. J. Syst. Evol. Microbiol.">
        <title>The Global Catalogue of Microorganisms (GCM) 10K type strain sequencing project: providing services to taxonomists for standard genome sequencing and annotation.</title>
        <authorList>
            <consortium name="The Broad Institute Genomics Platform"/>
            <consortium name="The Broad Institute Genome Sequencing Center for Infectious Disease"/>
            <person name="Wu L."/>
            <person name="Ma J."/>
        </authorList>
    </citation>
    <scope>NUCLEOTIDE SEQUENCE [LARGE SCALE GENOMIC DNA]</scope>
    <source>
        <strain evidence="3">CCUG 50873</strain>
    </source>
</reference>
<keyword evidence="1" id="KW-0812">Transmembrane</keyword>
<feature type="transmembrane region" description="Helical" evidence="1">
    <location>
        <begin position="6"/>
        <end position="28"/>
    </location>
</feature>
<feature type="transmembrane region" description="Helical" evidence="1">
    <location>
        <begin position="40"/>
        <end position="58"/>
    </location>
</feature>
<keyword evidence="1" id="KW-1133">Transmembrane helix</keyword>
<dbReference type="EMBL" id="JBHTIL010000001">
    <property type="protein sequence ID" value="MFD0925679.1"/>
    <property type="molecule type" value="Genomic_DNA"/>
</dbReference>
<keyword evidence="3" id="KW-1185">Reference proteome</keyword>
<evidence type="ECO:0000313" key="2">
    <source>
        <dbReference type="EMBL" id="MFD0925679.1"/>
    </source>
</evidence>
<keyword evidence="1" id="KW-0472">Membrane</keyword>
<accession>A0ABW3GAB5</accession>